<proteinExistence type="inferred from homology"/>
<dbReference type="PANTHER" id="PTHR30509">
    <property type="entry name" value="P-HYDROXYBENZOIC ACID EFFLUX PUMP SUBUNIT-RELATED"/>
    <property type="match status" value="1"/>
</dbReference>
<feature type="transmembrane region" description="Helical" evidence="7">
    <location>
        <begin position="417"/>
        <end position="437"/>
    </location>
</feature>
<evidence type="ECO:0000256" key="3">
    <source>
        <dbReference type="ARBA" id="ARBA00022692"/>
    </source>
</evidence>
<name>A0ABZ3BYY6_9GAMM</name>
<evidence type="ECO:0000256" key="7">
    <source>
        <dbReference type="SAM" id="Phobius"/>
    </source>
</evidence>
<dbReference type="Proteomes" id="UP001449178">
    <property type="component" value="Chromosome"/>
</dbReference>
<protein>
    <submittedName>
        <fullName evidence="10">YccS family putative transporter</fullName>
    </submittedName>
</protein>
<evidence type="ECO:0000256" key="2">
    <source>
        <dbReference type="ARBA" id="ARBA00022475"/>
    </source>
</evidence>
<feature type="transmembrane region" description="Helical" evidence="7">
    <location>
        <begin position="15"/>
        <end position="36"/>
    </location>
</feature>
<keyword evidence="11" id="KW-1185">Reference proteome</keyword>
<dbReference type="InterPro" id="IPR010020">
    <property type="entry name" value="Integral_membrane_YCCS_YHJK"/>
</dbReference>
<feature type="transmembrane region" description="Helical" evidence="7">
    <location>
        <begin position="136"/>
        <end position="161"/>
    </location>
</feature>
<comment type="similarity">
    <text evidence="6">Belongs to the YccS/YhfK family.</text>
</comment>
<evidence type="ECO:0000313" key="10">
    <source>
        <dbReference type="EMBL" id="WZW87760.1"/>
    </source>
</evidence>
<accession>A0ABZ3BYY6</accession>
<evidence type="ECO:0000256" key="5">
    <source>
        <dbReference type="ARBA" id="ARBA00023136"/>
    </source>
</evidence>
<reference evidence="10 11" key="1">
    <citation type="submission" date="2024-03" db="EMBL/GenBank/DDBJ databases">
        <title>Complete Genome Sequence and Annotation of Ignatzschineria larvae DSM 13226.</title>
        <authorList>
            <person name="Cantrell E."/>
            <person name="Burcham Z.M."/>
        </authorList>
    </citation>
    <scope>NUCLEOTIDE SEQUENCE [LARGE SCALE GENOMIC DNA]</scope>
    <source>
        <strain evidence="10 11">DSM 13226</strain>
    </source>
</reference>
<organism evidence="10 11">
    <name type="scientific">Ignatzschineria larvae DSM 13226</name>
    <dbReference type="NCBI Taxonomy" id="1111732"/>
    <lineage>
        <taxon>Bacteria</taxon>
        <taxon>Pseudomonadati</taxon>
        <taxon>Pseudomonadota</taxon>
        <taxon>Gammaproteobacteria</taxon>
        <taxon>Cardiobacteriales</taxon>
        <taxon>Ignatzschineriaceae</taxon>
        <taxon>Ignatzschineria</taxon>
    </lineage>
</organism>
<dbReference type="Pfam" id="PF13515">
    <property type="entry name" value="FUSC_2"/>
    <property type="match status" value="1"/>
</dbReference>
<dbReference type="NCBIfam" id="TIGR01667">
    <property type="entry name" value="YCCS_YHFK"/>
    <property type="match status" value="1"/>
</dbReference>
<keyword evidence="4 7" id="KW-1133">Transmembrane helix</keyword>
<dbReference type="NCBIfam" id="TIGR01666">
    <property type="entry name" value="YCCS"/>
    <property type="match status" value="1"/>
</dbReference>
<dbReference type="EMBL" id="CP150637">
    <property type="protein sequence ID" value="WZW87760.1"/>
    <property type="molecule type" value="Genomic_DNA"/>
</dbReference>
<feature type="transmembrane region" description="Helical" evidence="7">
    <location>
        <begin position="66"/>
        <end position="83"/>
    </location>
</feature>
<evidence type="ECO:0000256" key="6">
    <source>
        <dbReference type="ARBA" id="ARBA00043993"/>
    </source>
</evidence>
<keyword evidence="3 7" id="KW-0812">Transmembrane</keyword>
<sequence>MLSLYPLTRAFYNNIFFYCLKIFIVMSGVVIIPMTITGSLQLPPILGAVAAALTDLDDHIKNRIKNIGLILLLFFIASVLVEILMPHPVLFFLLCAFGTTLLMMFRALGERFATLAFGTLVISVYAMLTFDVERAWYLQPLMLLSGALWFHLISLPFHFIWPARPVTDSLAHCYRELAAFLELKARFFDPDEVESIESLKLKLSIAGKQLTMRLNQTREVIMRRLRLQRDADTKLFPELLNAYLTAQSLYERASSVHVDYLLLHEKFRYSDLLFRFQRLMMQQGSEARTIAMTLTEYQNYRYSNYLARLTLRLEETITQLETANKGEDQEIDTLRHLLHNLAQINLLLSKLQSTTNVEKQNALNSHQLEDLRHNLALLLPGKTAQLSWKNRFKAVIERLKMHLTPESEIYRHAIRMGFVMGVGYLIILLGTGIHQYLFPDTPMTTRIFWIVLTAIFVCQPNYSATKTRILKRLSGTIAGVVITILFLELSPSIPLQALVVIASGTLFFALSAVRYSFATALITIMILIGFNLNDYGFIAPERLIDTLIGCAIAWIASHVILPDWRYYNVPASYSKAANANCEYLAEIRTQYHQGRSDNLAYITSRMRANDADSELSLLFSALSDTKQQNSEAKEILFHNLCLNSTFLGYLSALGAHRNQIQSPRILTALDQVTDFIIHSLQSKQFSKMRYSELKILLSEQLQASQSSRQDHYSMNEAAIERLLLQQLHLLLRSLPSYLRALFNV</sequence>
<dbReference type="RefSeq" id="WP_026878958.1">
    <property type="nucleotide sequence ID" value="NZ_AZOD01000016.1"/>
</dbReference>
<evidence type="ECO:0000259" key="8">
    <source>
        <dbReference type="Pfam" id="PF12805"/>
    </source>
</evidence>
<feature type="domain" description="Integral membrane protein YccS N-terminal" evidence="8">
    <location>
        <begin position="67"/>
        <end position="348"/>
    </location>
</feature>
<evidence type="ECO:0000259" key="9">
    <source>
        <dbReference type="Pfam" id="PF13515"/>
    </source>
</evidence>
<dbReference type="InterPro" id="IPR032692">
    <property type="entry name" value="YccS_N"/>
</dbReference>
<keyword evidence="2" id="KW-1003">Cell membrane</keyword>
<feature type="transmembrane region" description="Helical" evidence="7">
    <location>
        <begin position="112"/>
        <end position="130"/>
    </location>
</feature>
<gene>
    <name evidence="10" type="primary">yccS</name>
    <name evidence="10" type="ORF">WMO13_10415</name>
</gene>
<evidence type="ECO:0000256" key="1">
    <source>
        <dbReference type="ARBA" id="ARBA00004651"/>
    </source>
</evidence>
<feature type="transmembrane region" description="Helical" evidence="7">
    <location>
        <begin position="89"/>
        <end position="105"/>
    </location>
</feature>
<dbReference type="InterPro" id="IPR049453">
    <property type="entry name" value="Memb_transporter_dom"/>
</dbReference>
<comment type="subcellular location">
    <subcellularLocation>
        <location evidence="1">Cell membrane</location>
        <topology evidence="1">Multi-pass membrane protein</topology>
    </subcellularLocation>
</comment>
<dbReference type="PANTHER" id="PTHR30509:SF8">
    <property type="entry name" value="INNER MEMBRANE PROTEIN YCCS"/>
    <property type="match status" value="1"/>
</dbReference>
<feature type="domain" description="Integral membrane bound transporter" evidence="9">
    <location>
        <begin position="445"/>
        <end position="555"/>
    </location>
</feature>
<dbReference type="InterPro" id="IPR010019">
    <property type="entry name" value="Integral_membrane_YccS"/>
</dbReference>
<dbReference type="Pfam" id="PF12805">
    <property type="entry name" value="FUSC-like"/>
    <property type="match status" value="1"/>
</dbReference>
<feature type="transmembrane region" description="Helical" evidence="7">
    <location>
        <begin position="443"/>
        <end position="462"/>
    </location>
</feature>
<keyword evidence="5 7" id="KW-0472">Membrane</keyword>
<feature type="transmembrane region" description="Helical" evidence="7">
    <location>
        <begin position="517"/>
        <end position="537"/>
    </location>
</feature>
<evidence type="ECO:0000256" key="4">
    <source>
        <dbReference type="ARBA" id="ARBA00022989"/>
    </source>
</evidence>
<evidence type="ECO:0000313" key="11">
    <source>
        <dbReference type="Proteomes" id="UP001449178"/>
    </source>
</evidence>